<feature type="transmembrane region" description="Helical" evidence="2">
    <location>
        <begin position="140"/>
        <end position="161"/>
    </location>
</feature>
<gene>
    <name evidence="3" type="ORF">G7K_2756-t1</name>
</gene>
<feature type="region of interest" description="Disordered" evidence="1">
    <location>
        <begin position="1"/>
        <end position="26"/>
    </location>
</feature>
<organism evidence="3 4">
    <name type="scientific">Saitoella complicata (strain BCRC 22490 / CBS 7301 / JCM 7358 / NBRC 10748 / NRRL Y-17804)</name>
    <dbReference type="NCBI Taxonomy" id="698492"/>
    <lineage>
        <taxon>Eukaryota</taxon>
        <taxon>Fungi</taxon>
        <taxon>Dikarya</taxon>
        <taxon>Ascomycota</taxon>
        <taxon>Taphrinomycotina</taxon>
        <taxon>Taphrinomycotina incertae sedis</taxon>
        <taxon>Saitoella</taxon>
    </lineage>
</organism>
<keyword evidence="2" id="KW-1133">Transmembrane helix</keyword>
<proteinExistence type="predicted"/>
<evidence type="ECO:0000256" key="1">
    <source>
        <dbReference type="SAM" id="MobiDB-lite"/>
    </source>
</evidence>
<name>A0A0E9NFJ0_SAICN</name>
<keyword evidence="2" id="KW-0812">Transmembrane</keyword>
<evidence type="ECO:0000313" key="3">
    <source>
        <dbReference type="EMBL" id="GAO48583.1"/>
    </source>
</evidence>
<dbReference type="OrthoDB" id="3358048at2759"/>
<reference evidence="3 4" key="3">
    <citation type="journal article" date="2015" name="Genome Announc.">
        <title>Draft Genome Sequence of the Archiascomycetous Yeast Saitoella complicata.</title>
        <authorList>
            <person name="Yamauchi K."/>
            <person name="Kondo S."/>
            <person name="Hamamoto M."/>
            <person name="Takahashi Y."/>
            <person name="Ogura Y."/>
            <person name="Hayashi T."/>
            <person name="Nishida H."/>
        </authorList>
    </citation>
    <scope>NUCLEOTIDE SEQUENCE [LARGE SCALE GENOMIC DNA]</scope>
    <source>
        <strain evidence="3 4">NRRL Y-17804</strain>
    </source>
</reference>
<dbReference type="AlphaFoldDB" id="A0A0E9NFJ0"/>
<comment type="caution">
    <text evidence="3">The sequence shown here is derived from an EMBL/GenBank/DDBJ whole genome shotgun (WGS) entry which is preliminary data.</text>
</comment>
<dbReference type="RefSeq" id="XP_019025363.1">
    <property type="nucleotide sequence ID" value="XM_019170138.1"/>
</dbReference>
<sequence>MVRSRGLNHRNPFNAPEEFAEDNAQPEAIDEQEQEALITKLRAQDEAQNTLYRKAFALIILALCPIFLMALPTGVGALPILLSITSLSLTSYTLLSLPLHAQQTPFPLSYLPFLNLTLSLLAAVNGGIKSRVLRGGVDEVSWVVWYIPVVVCGVAEVLRYWMRGVEADISGLEGLKYKYKGA</sequence>
<reference evidence="3 4" key="1">
    <citation type="journal article" date="2011" name="J. Gen. Appl. Microbiol.">
        <title>Draft genome sequencing of the enigmatic yeast Saitoella complicata.</title>
        <authorList>
            <person name="Nishida H."/>
            <person name="Hamamoto M."/>
            <person name="Sugiyama J."/>
        </authorList>
    </citation>
    <scope>NUCLEOTIDE SEQUENCE [LARGE SCALE GENOMIC DNA]</scope>
    <source>
        <strain evidence="3 4">NRRL Y-17804</strain>
    </source>
</reference>
<evidence type="ECO:0000256" key="2">
    <source>
        <dbReference type="SAM" id="Phobius"/>
    </source>
</evidence>
<keyword evidence="4" id="KW-1185">Reference proteome</keyword>
<dbReference type="EMBL" id="BACD03000015">
    <property type="protein sequence ID" value="GAO48583.1"/>
    <property type="molecule type" value="Genomic_DNA"/>
</dbReference>
<dbReference type="Proteomes" id="UP000033140">
    <property type="component" value="Unassembled WGS sequence"/>
</dbReference>
<protein>
    <submittedName>
        <fullName evidence="3">Uncharacterized protein</fullName>
    </submittedName>
</protein>
<keyword evidence="2" id="KW-0472">Membrane</keyword>
<evidence type="ECO:0000313" key="4">
    <source>
        <dbReference type="Proteomes" id="UP000033140"/>
    </source>
</evidence>
<feature type="transmembrane region" description="Helical" evidence="2">
    <location>
        <begin position="51"/>
        <end position="71"/>
    </location>
</feature>
<feature type="transmembrane region" description="Helical" evidence="2">
    <location>
        <begin position="109"/>
        <end position="128"/>
    </location>
</feature>
<reference evidence="3 4" key="2">
    <citation type="journal article" date="2014" name="J. Gen. Appl. Microbiol.">
        <title>The early diverging ascomycetous budding yeast Saitoella complicata has three histone deacetylases belonging to the Clr6, Hos2, and Rpd3 lineages.</title>
        <authorList>
            <person name="Nishida H."/>
            <person name="Matsumoto T."/>
            <person name="Kondo S."/>
            <person name="Hamamoto M."/>
            <person name="Yoshikawa H."/>
        </authorList>
    </citation>
    <scope>NUCLEOTIDE SEQUENCE [LARGE SCALE GENOMIC DNA]</scope>
    <source>
        <strain evidence="3 4">NRRL Y-17804</strain>
    </source>
</reference>
<accession>A0A0E9NFJ0</accession>